<dbReference type="InterPro" id="IPR038765">
    <property type="entry name" value="Papain-like_cys_pep_sf"/>
</dbReference>
<feature type="domain" description="Transglutaminase-like" evidence="1">
    <location>
        <begin position="168"/>
        <end position="235"/>
    </location>
</feature>
<dbReference type="EMBL" id="CP009111">
    <property type="protein sequence ID" value="ANS29509.1"/>
    <property type="molecule type" value="Genomic_DNA"/>
</dbReference>
<dbReference type="InterPro" id="IPR013589">
    <property type="entry name" value="Bac_transglu_N"/>
</dbReference>
<sequence>MSWRMRVVHTTGYAYDAPVTSSYNEARLTPRGDSRQTVILNRVETTPATRSYRYTDYWGTAVTAFDLHAPHKELEVTGLSVVETEPFWEPEEKVDWDELVSPPLTDRFNEQLSNTTFVPRSRKLDTIARDLRKGRTPDEAVVAAADWVHREMDYVPGTTGVHTSAVDAWAERQGVCQDYAHLTLVLLRSMGIPSRYVSGYLHPKPDAAVDDTVAGESHAWVEAWTGAWWGYDPTNAVAVNEQHVSVGIGRDYADVPPLKGIFSGGRATDLEVVVEITRLA</sequence>
<dbReference type="SUPFAM" id="SSF54001">
    <property type="entry name" value="Cysteine proteinases"/>
    <property type="match status" value="1"/>
</dbReference>
<gene>
    <name evidence="2" type="ORF">R1CP_24230</name>
</gene>
<reference evidence="2 3" key="1">
    <citation type="submission" date="2014-07" db="EMBL/GenBank/DDBJ databases">
        <authorList>
            <person name="Zhang J.E."/>
            <person name="Yang H."/>
            <person name="Guo J."/>
            <person name="Deng Z."/>
            <person name="Luo H."/>
            <person name="Luo M."/>
            <person name="Zhao B."/>
        </authorList>
    </citation>
    <scope>NUCLEOTIDE SEQUENCE [LARGE SCALE GENOMIC DNA]</scope>
    <source>
        <strain evidence="2 3">1CP</strain>
    </source>
</reference>
<dbReference type="Gene3D" id="3.10.620.30">
    <property type="match status" value="1"/>
</dbReference>
<dbReference type="Proteomes" id="UP000186108">
    <property type="component" value="Chromosome"/>
</dbReference>
<evidence type="ECO:0000259" key="1">
    <source>
        <dbReference type="SMART" id="SM00460"/>
    </source>
</evidence>
<evidence type="ECO:0000313" key="2">
    <source>
        <dbReference type="EMBL" id="ANS29509.1"/>
    </source>
</evidence>
<dbReference type="InterPro" id="IPR002931">
    <property type="entry name" value="Transglutaminase-like"/>
</dbReference>
<dbReference type="PANTHER" id="PTHR33490">
    <property type="entry name" value="BLR5614 PROTEIN-RELATED"/>
    <property type="match status" value="1"/>
</dbReference>
<protein>
    <recommendedName>
        <fullName evidence="1">Transglutaminase-like domain-containing protein</fullName>
    </recommendedName>
</protein>
<organism evidence="2 3">
    <name type="scientific">Rhodococcus opacus</name>
    <name type="common">Nocardia opaca</name>
    <dbReference type="NCBI Taxonomy" id="37919"/>
    <lineage>
        <taxon>Bacteria</taxon>
        <taxon>Bacillati</taxon>
        <taxon>Actinomycetota</taxon>
        <taxon>Actinomycetes</taxon>
        <taxon>Mycobacteriales</taxon>
        <taxon>Nocardiaceae</taxon>
        <taxon>Rhodococcus</taxon>
    </lineage>
</organism>
<dbReference type="SMART" id="SM00460">
    <property type="entry name" value="TGc"/>
    <property type="match status" value="1"/>
</dbReference>
<proteinExistence type="predicted"/>
<evidence type="ECO:0000313" key="3">
    <source>
        <dbReference type="Proteomes" id="UP000186108"/>
    </source>
</evidence>
<dbReference type="Pfam" id="PF08379">
    <property type="entry name" value="Bact_transglu_N"/>
    <property type="match status" value="1"/>
</dbReference>
<dbReference type="PANTHER" id="PTHR33490:SF6">
    <property type="entry name" value="SLL1049 PROTEIN"/>
    <property type="match status" value="1"/>
</dbReference>
<name>A0A1B1KA98_RHOOP</name>
<accession>A0A1B1KA98</accession>
<dbReference type="Pfam" id="PF01841">
    <property type="entry name" value="Transglut_core"/>
    <property type="match status" value="1"/>
</dbReference>
<dbReference type="PATRIC" id="fig|37919.13.peg.5099"/>
<dbReference type="AlphaFoldDB" id="A0A1B1KA98"/>